<evidence type="ECO:0000256" key="15">
    <source>
        <dbReference type="ARBA" id="ARBA00048642"/>
    </source>
</evidence>
<evidence type="ECO:0000256" key="16">
    <source>
        <dbReference type="PIRSR" id="PIRSR602401-1"/>
    </source>
</evidence>
<comment type="cofactor">
    <cofactor evidence="1 16">
        <name>heme</name>
        <dbReference type="ChEBI" id="CHEBI:30413"/>
    </cofactor>
</comment>
<dbReference type="GO" id="GO:0005783">
    <property type="term" value="C:endoplasmic reticulum"/>
    <property type="evidence" value="ECO:0007669"/>
    <property type="project" value="TreeGrafter"/>
</dbReference>
<reference evidence="20" key="1">
    <citation type="submission" date="2020-10" db="EMBL/GenBank/DDBJ databases">
        <title>Chromosome-scale genome assembly of the Allis shad, Alosa alosa.</title>
        <authorList>
            <person name="Margot Z."/>
            <person name="Christophe K."/>
            <person name="Cabau C."/>
            <person name="Louis A."/>
            <person name="Berthelot C."/>
            <person name="Parey E."/>
            <person name="Roest Crollius H."/>
            <person name="Montfort J."/>
            <person name="Robinson-Rechavi M."/>
            <person name="Bucao C."/>
            <person name="Bouchez O."/>
            <person name="Gislard M."/>
            <person name="Lluch J."/>
            <person name="Milhes M."/>
            <person name="Lampietro C."/>
            <person name="Lopez Roques C."/>
            <person name="Donnadieu C."/>
            <person name="Braasch I."/>
            <person name="Desvignes T."/>
            <person name="Postlethwait J."/>
            <person name="Bobe J."/>
            <person name="Guiguen Y."/>
        </authorList>
    </citation>
    <scope>NUCLEOTIDE SEQUENCE</scope>
    <source>
        <strain evidence="20">M-15738</strain>
        <tissue evidence="20">Blood</tissue>
    </source>
</reference>
<dbReference type="Proteomes" id="UP000823561">
    <property type="component" value="Chromosome 11"/>
</dbReference>
<comment type="catalytic activity">
    <reaction evidence="14">
        <text>testosterone + 3 reduced [NADPH--hemoprotein reductase] + 3 O2 = 17beta-estradiol + formate + 3 oxidized [NADPH--hemoprotein reductase] + 4 H2O + 4 H(+)</text>
        <dbReference type="Rhea" id="RHEA:38191"/>
        <dbReference type="Rhea" id="RHEA-COMP:11964"/>
        <dbReference type="Rhea" id="RHEA-COMP:11965"/>
        <dbReference type="ChEBI" id="CHEBI:15377"/>
        <dbReference type="ChEBI" id="CHEBI:15378"/>
        <dbReference type="ChEBI" id="CHEBI:15379"/>
        <dbReference type="ChEBI" id="CHEBI:15740"/>
        <dbReference type="ChEBI" id="CHEBI:16469"/>
        <dbReference type="ChEBI" id="CHEBI:17347"/>
        <dbReference type="ChEBI" id="CHEBI:57618"/>
        <dbReference type="ChEBI" id="CHEBI:58210"/>
        <dbReference type="EC" id="1.14.14.14"/>
    </reaction>
</comment>
<proteinExistence type="inferred from homology"/>
<dbReference type="AlphaFoldDB" id="A0AAV6GLJ0"/>
<evidence type="ECO:0000256" key="6">
    <source>
        <dbReference type="ARBA" id="ARBA00023002"/>
    </source>
</evidence>
<dbReference type="GO" id="GO:0020037">
    <property type="term" value="F:heme binding"/>
    <property type="evidence" value="ECO:0007669"/>
    <property type="project" value="InterPro"/>
</dbReference>
<dbReference type="PRINTS" id="PR00385">
    <property type="entry name" value="P450"/>
</dbReference>
<dbReference type="GO" id="GO:0016020">
    <property type="term" value="C:membrane"/>
    <property type="evidence" value="ECO:0007669"/>
    <property type="project" value="UniProtKB-SubCell"/>
</dbReference>
<evidence type="ECO:0000256" key="10">
    <source>
        <dbReference type="ARBA" id="ARBA00037202"/>
    </source>
</evidence>
<evidence type="ECO:0000256" key="7">
    <source>
        <dbReference type="ARBA" id="ARBA00023004"/>
    </source>
</evidence>
<organism evidence="20 21">
    <name type="scientific">Alosa alosa</name>
    <name type="common">allis shad</name>
    <dbReference type="NCBI Taxonomy" id="278164"/>
    <lineage>
        <taxon>Eukaryota</taxon>
        <taxon>Metazoa</taxon>
        <taxon>Chordata</taxon>
        <taxon>Craniata</taxon>
        <taxon>Vertebrata</taxon>
        <taxon>Euteleostomi</taxon>
        <taxon>Actinopterygii</taxon>
        <taxon>Neopterygii</taxon>
        <taxon>Teleostei</taxon>
        <taxon>Clupei</taxon>
        <taxon>Clupeiformes</taxon>
        <taxon>Clupeoidei</taxon>
        <taxon>Clupeidae</taxon>
        <taxon>Alosa</taxon>
    </lineage>
</organism>
<dbReference type="InterPro" id="IPR002401">
    <property type="entry name" value="Cyt_P450_E_grp-I"/>
</dbReference>
<keyword evidence="4 16" id="KW-0349">Heme</keyword>
<dbReference type="PRINTS" id="PR00463">
    <property type="entry name" value="EP450I"/>
</dbReference>
<keyword evidence="19" id="KW-0812">Transmembrane</keyword>
<dbReference type="InterPro" id="IPR036396">
    <property type="entry name" value="Cyt_P450_sf"/>
</dbReference>
<dbReference type="GO" id="GO:0032355">
    <property type="term" value="P:response to estradiol"/>
    <property type="evidence" value="ECO:0007669"/>
    <property type="project" value="TreeGrafter"/>
</dbReference>
<keyword evidence="5 16" id="KW-0479">Metal-binding</keyword>
<comment type="subcellular location">
    <subcellularLocation>
        <location evidence="2">Membrane</location>
        <topology evidence="2">Peripheral membrane protein</topology>
    </subcellularLocation>
</comment>
<dbReference type="EMBL" id="JADWDJ010000011">
    <property type="protein sequence ID" value="KAG5273686.1"/>
    <property type="molecule type" value="Genomic_DNA"/>
</dbReference>
<dbReference type="Pfam" id="PF00067">
    <property type="entry name" value="p450"/>
    <property type="match status" value="1"/>
</dbReference>
<dbReference type="InterPro" id="IPR050196">
    <property type="entry name" value="Cytochrome_P450_Monoox"/>
</dbReference>
<gene>
    <name evidence="20" type="ORF">AALO_G00154330</name>
</gene>
<evidence type="ECO:0000256" key="2">
    <source>
        <dbReference type="ARBA" id="ARBA00004170"/>
    </source>
</evidence>
<dbReference type="Gene3D" id="1.10.630.10">
    <property type="entry name" value="Cytochrome P450"/>
    <property type="match status" value="1"/>
</dbReference>
<dbReference type="PANTHER" id="PTHR24291">
    <property type="entry name" value="CYTOCHROME P450 FAMILY 4"/>
    <property type="match status" value="1"/>
</dbReference>
<evidence type="ECO:0000256" key="17">
    <source>
        <dbReference type="RuleBase" id="RU000461"/>
    </source>
</evidence>
<dbReference type="InterPro" id="IPR017972">
    <property type="entry name" value="Cyt_P450_CS"/>
</dbReference>
<keyword evidence="8 17" id="KW-0503">Monooxygenase</keyword>
<comment type="caution">
    <text evidence="20">The sequence shown here is derived from an EMBL/GenBank/DDBJ whole genome shotgun (WGS) entry which is preliminary data.</text>
</comment>
<evidence type="ECO:0000256" key="8">
    <source>
        <dbReference type="ARBA" id="ARBA00023033"/>
    </source>
</evidence>
<evidence type="ECO:0000256" key="4">
    <source>
        <dbReference type="ARBA" id="ARBA00022617"/>
    </source>
</evidence>
<keyword evidence="21" id="KW-1185">Reference proteome</keyword>
<protein>
    <recommendedName>
        <fullName evidence="11">aromatase</fullName>
        <ecNumber evidence="11">1.14.14.14</ecNumber>
    </recommendedName>
    <alternativeName>
        <fullName evidence="13">Cytochrome P-450AROM</fullName>
    </alternativeName>
    <alternativeName>
        <fullName evidence="12">Estrogen synthase</fullName>
    </alternativeName>
</protein>
<evidence type="ECO:0000256" key="12">
    <source>
        <dbReference type="ARBA" id="ARBA00042499"/>
    </source>
</evidence>
<evidence type="ECO:0000313" key="20">
    <source>
        <dbReference type="EMBL" id="KAG5273686.1"/>
    </source>
</evidence>
<feature type="binding site" description="axial binding residue" evidence="16">
    <location>
        <position position="455"/>
    </location>
    <ligand>
        <name>heme</name>
        <dbReference type="ChEBI" id="CHEBI:30413"/>
    </ligand>
    <ligandPart>
        <name>Fe</name>
        <dbReference type="ChEBI" id="CHEBI:18248"/>
    </ligandPart>
</feature>
<dbReference type="PANTHER" id="PTHR24291:SF43">
    <property type="entry name" value="AROMATASE"/>
    <property type="match status" value="1"/>
</dbReference>
<dbReference type="InterPro" id="IPR001128">
    <property type="entry name" value="Cyt_P450"/>
</dbReference>
<evidence type="ECO:0000256" key="14">
    <source>
        <dbReference type="ARBA" id="ARBA00047938"/>
    </source>
</evidence>
<dbReference type="GO" id="GO:0070330">
    <property type="term" value="F:aromatase activity"/>
    <property type="evidence" value="ECO:0007669"/>
    <property type="project" value="UniProtKB-EC"/>
</dbReference>
<evidence type="ECO:0000256" key="3">
    <source>
        <dbReference type="ARBA" id="ARBA00010617"/>
    </source>
</evidence>
<feature type="coiled-coil region" evidence="18">
    <location>
        <begin position="267"/>
        <end position="294"/>
    </location>
</feature>
<evidence type="ECO:0000256" key="19">
    <source>
        <dbReference type="SAM" id="Phobius"/>
    </source>
</evidence>
<evidence type="ECO:0000256" key="1">
    <source>
        <dbReference type="ARBA" id="ARBA00001971"/>
    </source>
</evidence>
<evidence type="ECO:0000256" key="18">
    <source>
        <dbReference type="SAM" id="Coils"/>
    </source>
</evidence>
<dbReference type="EC" id="1.14.14.14" evidence="11"/>
<evidence type="ECO:0000313" key="21">
    <source>
        <dbReference type="Proteomes" id="UP000823561"/>
    </source>
</evidence>
<keyword evidence="18" id="KW-0175">Coiled coil</keyword>
<name>A0AAV6GLJ0_9TELE</name>
<evidence type="ECO:0000256" key="5">
    <source>
        <dbReference type="ARBA" id="ARBA00022723"/>
    </source>
</evidence>
<keyword evidence="6 17" id="KW-0560">Oxidoreductase</keyword>
<evidence type="ECO:0000256" key="13">
    <source>
        <dbReference type="ARBA" id="ARBA00043174"/>
    </source>
</evidence>
<evidence type="ECO:0000256" key="11">
    <source>
        <dbReference type="ARBA" id="ARBA00038885"/>
    </source>
</evidence>
<evidence type="ECO:0000256" key="9">
    <source>
        <dbReference type="ARBA" id="ARBA00023136"/>
    </source>
</evidence>
<keyword evidence="19" id="KW-1133">Transmembrane helix</keyword>
<dbReference type="SUPFAM" id="SSF48264">
    <property type="entry name" value="Cytochrome P450"/>
    <property type="match status" value="1"/>
</dbReference>
<comment type="similarity">
    <text evidence="3 17">Belongs to the cytochrome P450 family.</text>
</comment>
<sequence>MRSASSLQSCIREGFWARRMDALTHSPNNATRADAGMASASMATALALLLLLAVLSSFMSSTERSVPGPYFCLGMGPLATYTHFLWAGIGTASNYYSRRYGSTARVWIQGRETLIFSRSSAVYHVLRSPNYTARFGSRPGLQCIGMHERGVIFNSNVELWRKVRTYFAKALSGPGLQKTAGVCVSATTRQLDQLSDLCDPSGHVDVLNLLRSIVLDVSNRLFLGVPLNERELLGRIQRYFDTWQAVLIKPDIFFKLDWMWRKHQQAAQELQVAIESLVEKKRQLIVQAEQLKDSDFTTDLIFAQNHGELSADDVRQCVLEMVIAAPDTLSVSLFFMLMMLKQNPAMEEKIMQEVDSVTGGRAVRNADMQALSTLESFINEALRFHPVVDFIMRRAQEDDIIDGYRVPKGTNIILNIGCMHRSEFFPKPQEFSLDNFERNVPSRFFQPFGCGPRACVGKHISMVMMKAILATLLGRYSVSPRHGCTLTSIRQTNNLSQHPVEEDDRLAMRFITRRTSA</sequence>
<comment type="function">
    <text evidence="10">Catalyzes the formation of aromatic C18 estrogens from C19 androgens.</text>
</comment>
<keyword evidence="9 19" id="KW-0472">Membrane</keyword>
<feature type="transmembrane region" description="Helical" evidence="19">
    <location>
        <begin position="70"/>
        <end position="89"/>
    </location>
</feature>
<dbReference type="GO" id="GO:0008585">
    <property type="term" value="P:female gonad development"/>
    <property type="evidence" value="ECO:0007669"/>
    <property type="project" value="TreeGrafter"/>
</dbReference>
<dbReference type="FunFam" id="1.10.630.10:FF:000032">
    <property type="entry name" value="Cytochrome P450 aromatase"/>
    <property type="match status" value="1"/>
</dbReference>
<dbReference type="PROSITE" id="PS00086">
    <property type="entry name" value="CYTOCHROME_P450"/>
    <property type="match status" value="1"/>
</dbReference>
<keyword evidence="7 16" id="KW-0408">Iron</keyword>
<comment type="catalytic activity">
    <reaction evidence="15">
        <text>androst-4-ene-3,17-dione + 3 reduced [NADPH--hemoprotein reductase] + 3 O2 = estrone + formate + 3 oxidized [NADPH--hemoprotein reductase] + 4 H2O + 4 H(+)</text>
        <dbReference type="Rhea" id="RHEA:38195"/>
        <dbReference type="Rhea" id="RHEA-COMP:11964"/>
        <dbReference type="Rhea" id="RHEA-COMP:11965"/>
        <dbReference type="ChEBI" id="CHEBI:15377"/>
        <dbReference type="ChEBI" id="CHEBI:15378"/>
        <dbReference type="ChEBI" id="CHEBI:15379"/>
        <dbReference type="ChEBI" id="CHEBI:15740"/>
        <dbReference type="ChEBI" id="CHEBI:16422"/>
        <dbReference type="ChEBI" id="CHEBI:17263"/>
        <dbReference type="ChEBI" id="CHEBI:57618"/>
        <dbReference type="ChEBI" id="CHEBI:58210"/>
        <dbReference type="EC" id="1.14.14.14"/>
    </reaction>
</comment>
<accession>A0AAV6GLJ0</accession>
<dbReference type="GO" id="GO:0005506">
    <property type="term" value="F:iron ion binding"/>
    <property type="evidence" value="ECO:0007669"/>
    <property type="project" value="InterPro"/>
</dbReference>
<dbReference type="CDD" id="cd20616">
    <property type="entry name" value="CYP19A1"/>
    <property type="match status" value="1"/>
</dbReference>
<feature type="transmembrane region" description="Helical" evidence="19">
    <location>
        <begin position="35"/>
        <end position="58"/>
    </location>
</feature>